<name>A0A1Y5RVP4_9PROT</name>
<protein>
    <recommendedName>
        <fullName evidence="4">Lipoprotein</fullName>
    </recommendedName>
</protein>
<dbReference type="Proteomes" id="UP000193200">
    <property type="component" value="Unassembled WGS sequence"/>
</dbReference>
<proteinExistence type="predicted"/>
<dbReference type="RefSeq" id="WP_085882066.1">
    <property type="nucleotide sequence ID" value="NZ_FWFR01000001.1"/>
</dbReference>
<organism evidence="2 3">
    <name type="scientific">Oceanibacterium hippocampi</name>
    <dbReference type="NCBI Taxonomy" id="745714"/>
    <lineage>
        <taxon>Bacteria</taxon>
        <taxon>Pseudomonadati</taxon>
        <taxon>Pseudomonadota</taxon>
        <taxon>Alphaproteobacteria</taxon>
        <taxon>Sneathiellales</taxon>
        <taxon>Sneathiellaceae</taxon>
        <taxon>Oceanibacterium</taxon>
    </lineage>
</organism>
<evidence type="ECO:0000256" key="1">
    <source>
        <dbReference type="SAM" id="SignalP"/>
    </source>
</evidence>
<keyword evidence="3" id="KW-1185">Reference proteome</keyword>
<evidence type="ECO:0008006" key="4">
    <source>
        <dbReference type="Google" id="ProtNLM"/>
    </source>
</evidence>
<gene>
    <name evidence="2" type="ORF">OCH7691_00759</name>
</gene>
<feature type="chain" id="PRO_5012893139" description="Lipoprotein" evidence="1">
    <location>
        <begin position="19"/>
        <end position="194"/>
    </location>
</feature>
<sequence length="194" mass="21028">MIRKLALSILAVAGLALAACSTPPKEPVFPDITFAHKPQIRLAVSAITVRESYLPPLKAPNVEHEFPVTISQAARRWIADRLVAVGGPGVATVDIVQASAVETELPKQGGVKGLVTKQQAQQYDATLKVEITVQEPSGAGGFAAAETVRTISVPENITLNERDKAYYRLTEGVMNDFDMVMEDKIRQFLGAYIR</sequence>
<dbReference type="EMBL" id="FWFR01000001">
    <property type="protein sequence ID" value="SLN25519.1"/>
    <property type="molecule type" value="Genomic_DNA"/>
</dbReference>
<evidence type="ECO:0000313" key="2">
    <source>
        <dbReference type="EMBL" id="SLN25519.1"/>
    </source>
</evidence>
<reference evidence="2 3" key="1">
    <citation type="submission" date="2017-03" db="EMBL/GenBank/DDBJ databases">
        <authorList>
            <person name="Afonso C.L."/>
            <person name="Miller P.J."/>
            <person name="Scott M.A."/>
            <person name="Spackman E."/>
            <person name="Goraichik I."/>
            <person name="Dimitrov K.M."/>
            <person name="Suarez D.L."/>
            <person name="Swayne D.E."/>
        </authorList>
    </citation>
    <scope>NUCLEOTIDE SEQUENCE [LARGE SCALE GENOMIC DNA]</scope>
    <source>
        <strain evidence="2 3">CECT 7691</strain>
    </source>
</reference>
<accession>A0A1Y5RVP4</accession>
<dbReference type="OrthoDB" id="8447133at2"/>
<keyword evidence="1" id="KW-0732">Signal</keyword>
<dbReference type="PROSITE" id="PS51257">
    <property type="entry name" value="PROKAR_LIPOPROTEIN"/>
    <property type="match status" value="1"/>
</dbReference>
<evidence type="ECO:0000313" key="3">
    <source>
        <dbReference type="Proteomes" id="UP000193200"/>
    </source>
</evidence>
<dbReference type="AlphaFoldDB" id="A0A1Y5RVP4"/>
<feature type="signal peptide" evidence="1">
    <location>
        <begin position="1"/>
        <end position="18"/>
    </location>
</feature>
<dbReference type="InParanoid" id="A0A1Y5RVP4"/>